<proteinExistence type="predicted"/>
<dbReference type="AlphaFoldDB" id="A0A248KH70"/>
<gene>
    <name evidence="1" type="ORF">CEW81_03435</name>
</gene>
<reference evidence="1 2" key="1">
    <citation type="submission" date="2017-06" db="EMBL/GenBank/DDBJ databases">
        <title>Origin of plasmid-mediated fosfomycin resistance gene fosA3.</title>
        <authorList>
            <person name="Ito R."/>
            <person name="Pacey M.P."/>
            <person name="Doi Y."/>
        </authorList>
    </citation>
    <scope>NUCLEOTIDE SEQUENCE [LARGE SCALE GENOMIC DNA]</scope>
    <source>
        <strain evidence="1 2">YDC799</strain>
    </source>
</reference>
<dbReference type="EMBL" id="CP022114">
    <property type="protein sequence ID" value="ASG62702.1"/>
    <property type="molecule type" value="Genomic_DNA"/>
</dbReference>
<evidence type="ECO:0000313" key="2">
    <source>
        <dbReference type="Proteomes" id="UP000197098"/>
    </source>
</evidence>
<organism evidence="1 2">
    <name type="scientific">Kluyvera genomosp. 3</name>
    <dbReference type="NCBI Taxonomy" id="2774055"/>
    <lineage>
        <taxon>Bacteria</taxon>
        <taxon>Pseudomonadati</taxon>
        <taxon>Pseudomonadota</taxon>
        <taxon>Gammaproteobacteria</taxon>
        <taxon>Enterobacterales</taxon>
        <taxon>Enterobacteriaceae</taxon>
        <taxon>Kluyvera</taxon>
    </lineage>
</organism>
<dbReference type="Proteomes" id="UP000197098">
    <property type="component" value="Chromosome"/>
</dbReference>
<protein>
    <submittedName>
        <fullName evidence="1">Uncharacterized protein</fullName>
    </submittedName>
</protein>
<accession>A0A248KH70</accession>
<evidence type="ECO:0000313" key="1">
    <source>
        <dbReference type="EMBL" id="ASG62702.1"/>
    </source>
</evidence>
<name>A0A248KH70_9ENTR</name>
<sequence>MRDDHGNAVTGLEQIASGLTTSTGNAQGSRFTATTNIAAGTLNMSIAIASNVAGAEGATFKPYVEYRNANFAQQRIDFPITLTLTLPNVTLLTVVDGATAGSGNNNQVLMTLSDKRGL</sequence>